<dbReference type="AlphaFoldDB" id="A0AAE0F5Q0"/>
<accession>A0AAE0F5Q0</accession>
<gene>
    <name evidence="2" type="ORF">CYMTET_39354</name>
</gene>
<feature type="compositionally biased region" description="Basic and acidic residues" evidence="1">
    <location>
        <begin position="87"/>
        <end position="101"/>
    </location>
</feature>
<dbReference type="EMBL" id="LGRX02026107">
    <property type="protein sequence ID" value="KAK3251335.1"/>
    <property type="molecule type" value="Genomic_DNA"/>
</dbReference>
<evidence type="ECO:0000313" key="2">
    <source>
        <dbReference type="EMBL" id="KAK3251335.1"/>
    </source>
</evidence>
<evidence type="ECO:0000313" key="3">
    <source>
        <dbReference type="Proteomes" id="UP001190700"/>
    </source>
</evidence>
<organism evidence="2 3">
    <name type="scientific">Cymbomonas tetramitiformis</name>
    <dbReference type="NCBI Taxonomy" id="36881"/>
    <lineage>
        <taxon>Eukaryota</taxon>
        <taxon>Viridiplantae</taxon>
        <taxon>Chlorophyta</taxon>
        <taxon>Pyramimonadophyceae</taxon>
        <taxon>Pyramimonadales</taxon>
        <taxon>Pyramimonadaceae</taxon>
        <taxon>Cymbomonas</taxon>
    </lineage>
</organism>
<dbReference type="Proteomes" id="UP001190700">
    <property type="component" value="Unassembled WGS sequence"/>
</dbReference>
<reference evidence="2 3" key="1">
    <citation type="journal article" date="2015" name="Genome Biol. Evol.">
        <title>Comparative Genomics of a Bacterivorous Green Alga Reveals Evolutionary Causalities and Consequences of Phago-Mixotrophic Mode of Nutrition.</title>
        <authorList>
            <person name="Burns J.A."/>
            <person name="Paasch A."/>
            <person name="Narechania A."/>
            <person name="Kim E."/>
        </authorList>
    </citation>
    <scope>NUCLEOTIDE SEQUENCE [LARGE SCALE GENOMIC DNA]</scope>
    <source>
        <strain evidence="2 3">PLY_AMNH</strain>
    </source>
</reference>
<sequence length="358" mass="41775">MILSCFFAHIYSDTTSVDQIGKFFRALTLIRPVDSGFSVCCRKHDRLLAFESWVDDLIFTVTKVDTLVDCEEDEQETAEQAQEQAQELEHEQEQAKEQELQHVQEEEQALIAINKRKRSELSTRRPVLVIDNQRFKLLLTELESLLHAETCKRVEREAKLTDAQVAERTKKNKANWNVGWHFNMGRTCNKTAFSARLDGTSAFEFAHPFFKSYGVYLADPMASKSNPYWKKEIFFQASQVLKLIDKDYMRDGDWCLYVSCMLADECAVGRHSDRHDVSHQYNIFLGNYENAVYEVESPDGKEIREFASTRKVLKVDARCRHRVNTVGFKGVRYCVTMYKMYDRTQKEPDPVFWPPVWI</sequence>
<comment type="caution">
    <text evidence="2">The sequence shown here is derived from an EMBL/GenBank/DDBJ whole genome shotgun (WGS) entry which is preliminary data.</text>
</comment>
<feature type="region of interest" description="Disordered" evidence="1">
    <location>
        <begin position="75"/>
        <end position="101"/>
    </location>
</feature>
<keyword evidence="3" id="KW-1185">Reference proteome</keyword>
<proteinExistence type="predicted"/>
<protein>
    <submittedName>
        <fullName evidence="2">Uncharacterized protein</fullName>
    </submittedName>
</protein>
<evidence type="ECO:0000256" key="1">
    <source>
        <dbReference type="SAM" id="MobiDB-lite"/>
    </source>
</evidence>
<name>A0AAE0F5Q0_9CHLO</name>